<dbReference type="EMBL" id="CAJVPU010051577">
    <property type="protein sequence ID" value="CAG8761558.1"/>
    <property type="molecule type" value="Genomic_DNA"/>
</dbReference>
<organism evidence="1 2">
    <name type="scientific">Dentiscutata heterogama</name>
    <dbReference type="NCBI Taxonomy" id="1316150"/>
    <lineage>
        <taxon>Eukaryota</taxon>
        <taxon>Fungi</taxon>
        <taxon>Fungi incertae sedis</taxon>
        <taxon>Mucoromycota</taxon>
        <taxon>Glomeromycotina</taxon>
        <taxon>Glomeromycetes</taxon>
        <taxon>Diversisporales</taxon>
        <taxon>Gigasporaceae</taxon>
        <taxon>Dentiscutata</taxon>
    </lineage>
</organism>
<proteinExistence type="predicted"/>
<sequence>KQLFVEDKQSSFIKIMPTITPFEEGIKYQKAKNYAKAWKCIKENAEVGNKDAIFWKGYYLTHGYDVVEPDPAQAMEHYKEAADYGHVEAQYRYAILLLKNLKKDDDEETKKEKCEKIIRYYKSAAENKNSDAMYSLGDIYFNGKLRVEKNEQLGLEYLKSAADLKNDKAMFYLGDLYLNGKPGMMEKNEQLGLDYLKSAADLKNEKAIIMLGGLKKSESS</sequence>
<comment type="caution">
    <text evidence="1">The sequence shown here is derived from an EMBL/GenBank/DDBJ whole genome shotgun (WGS) entry which is preliminary data.</text>
</comment>
<accession>A0ACA9QUA1</accession>
<evidence type="ECO:0000313" key="2">
    <source>
        <dbReference type="Proteomes" id="UP000789702"/>
    </source>
</evidence>
<gene>
    <name evidence="1" type="ORF">DHETER_LOCUS15293</name>
</gene>
<dbReference type="Proteomes" id="UP000789702">
    <property type="component" value="Unassembled WGS sequence"/>
</dbReference>
<name>A0ACA9QUA1_9GLOM</name>
<keyword evidence="2" id="KW-1185">Reference proteome</keyword>
<reference evidence="1" key="1">
    <citation type="submission" date="2021-06" db="EMBL/GenBank/DDBJ databases">
        <authorList>
            <person name="Kallberg Y."/>
            <person name="Tangrot J."/>
            <person name="Rosling A."/>
        </authorList>
    </citation>
    <scope>NUCLEOTIDE SEQUENCE</scope>
    <source>
        <strain evidence="1">IL203A</strain>
    </source>
</reference>
<evidence type="ECO:0000313" key="1">
    <source>
        <dbReference type="EMBL" id="CAG8761558.1"/>
    </source>
</evidence>
<protein>
    <submittedName>
        <fullName evidence="1">11460_t:CDS:1</fullName>
    </submittedName>
</protein>
<feature type="non-terminal residue" evidence="1">
    <location>
        <position position="220"/>
    </location>
</feature>
<feature type="non-terminal residue" evidence="1">
    <location>
        <position position="1"/>
    </location>
</feature>